<keyword evidence="3" id="KW-1185">Reference proteome</keyword>
<name>A0ABS9CMW3_9FIRM</name>
<organism evidence="2 3">
    <name type="scientific">Anaeromassilibacillus senegalensis</name>
    <dbReference type="NCBI Taxonomy" id="1673717"/>
    <lineage>
        <taxon>Bacteria</taxon>
        <taxon>Bacillati</taxon>
        <taxon>Bacillota</taxon>
        <taxon>Clostridia</taxon>
        <taxon>Eubacteriales</taxon>
        <taxon>Acutalibacteraceae</taxon>
        <taxon>Anaeromassilibacillus</taxon>
    </lineage>
</organism>
<feature type="transmembrane region" description="Helical" evidence="1">
    <location>
        <begin position="94"/>
        <end position="118"/>
    </location>
</feature>
<comment type="caution">
    <text evidence="2">The sequence shown here is derived from an EMBL/GenBank/DDBJ whole genome shotgun (WGS) entry which is preliminary data.</text>
</comment>
<evidence type="ECO:0000313" key="2">
    <source>
        <dbReference type="EMBL" id="MCF2652492.1"/>
    </source>
</evidence>
<keyword evidence="1" id="KW-0812">Transmembrane</keyword>
<protein>
    <recommendedName>
        <fullName evidence="4">DUF2178 domain-containing protein</fullName>
    </recommendedName>
</protein>
<evidence type="ECO:0000256" key="1">
    <source>
        <dbReference type="SAM" id="Phobius"/>
    </source>
</evidence>
<reference evidence="2 3" key="1">
    <citation type="submission" date="2020-12" db="EMBL/GenBank/DDBJ databases">
        <title>Whole genome sequences of gut porcine anaerobes.</title>
        <authorList>
            <person name="Kubasova T."/>
            <person name="Jahodarova E."/>
            <person name="Rychlik I."/>
        </authorList>
    </citation>
    <scope>NUCLEOTIDE SEQUENCE [LARGE SCALE GENOMIC DNA]</scope>
    <source>
        <strain evidence="2 3">An867</strain>
    </source>
</reference>
<accession>A0ABS9CMW3</accession>
<proteinExistence type="predicted"/>
<dbReference type="Proteomes" id="UP001299220">
    <property type="component" value="Unassembled WGS sequence"/>
</dbReference>
<keyword evidence="1" id="KW-0472">Membrane</keyword>
<dbReference type="RefSeq" id="WP_235323543.1">
    <property type="nucleotide sequence ID" value="NZ_JAFBIT010000002.1"/>
</dbReference>
<feature type="transmembrane region" description="Helical" evidence="1">
    <location>
        <begin position="124"/>
        <end position="146"/>
    </location>
</feature>
<keyword evidence="1" id="KW-1133">Transmembrane helix</keyword>
<sequence length="150" mass="16623">MEKYKKSLKLQNVLLILGILCLAAVQVLSFCGVLTPAVQDEHWAGFWAGLVAGAAFGITILFVIGLVINLRALRNEAALKKLYAKEHDERTAQICYYAQSWAYRICTLGLLVAIVIAGYFSPTVSLTCLAIVFIQSVTGALFKLYWHKRL</sequence>
<evidence type="ECO:0000313" key="3">
    <source>
        <dbReference type="Proteomes" id="UP001299220"/>
    </source>
</evidence>
<evidence type="ECO:0008006" key="4">
    <source>
        <dbReference type="Google" id="ProtNLM"/>
    </source>
</evidence>
<dbReference type="EMBL" id="JAFBIT010000002">
    <property type="protein sequence ID" value="MCF2652492.1"/>
    <property type="molecule type" value="Genomic_DNA"/>
</dbReference>
<gene>
    <name evidence="2" type="ORF">JQM67_07750</name>
</gene>
<feature type="transmembrane region" description="Helical" evidence="1">
    <location>
        <begin position="45"/>
        <end position="73"/>
    </location>
</feature>